<dbReference type="EMBL" id="CAJVPV010036921">
    <property type="protein sequence ID" value="CAG8754053.1"/>
    <property type="molecule type" value="Genomic_DNA"/>
</dbReference>
<keyword evidence="5" id="KW-1185">Reference proteome</keyword>
<dbReference type="SMART" id="SM00472">
    <property type="entry name" value="MIR"/>
    <property type="match status" value="2"/>
</dbReference>
<feature type="transmembrane region" description="Helical" evidence="2">
    <location>
        <begin position="286"/>
        <end position="308"/>
    </location>
</feature>
<comment type="function">
    <text evidence="2">Transfers mannose from Dol-P-mannose to Ser or Thr residues on proteins.</text>
</comment>
<evidence type="ECO:0000259" key="3">
    <source>
        <dbReference type="PROSITE" id="PS50919"/>
    </source>
</evidence>
<keyword evidence="2" id="KW-0472">Membrane</keyword>
<dbReference type="InterPro" id="IPR036300">
    <property type="entry name" value="MIR_dom_sf"/>
</dbReference>
<dbReference type="InterPro" id="IPR016093">
    <property type="entry name" value="MIR_motif"/>
</dbReference>
<dbReference type="Proteomes" id="UP000789342">
    <property type="component" value="Unassembled WGS sequence"/>
</dbReference>
<dbReference type="SUPFAM" id="SSF82109">
    <property type="entry name" value="MIR domain"/>
    <property type="match status" value="1"/>
</dbReference>
<evidence type="ECO:0000313" key="4">
    <source>
        <dbReference type="EMBL" id="CAG8754053.1"/>
    </source>
</evidence>
<dbReference type="InterPro" id="IPR027005">
    <property type="entry name" value="PMT-like"/>
</dbReference>
<feature type="transmembrane region" description="Helical" evidence="2">
    <location>
        <begin position="342"/>
        <end position="359"/>
    </location>
</feature>
<dbReference type="Pfam" id="PF02815">
    <property type="entry name" value="MIR"/>
    <property type="match status" value="1"/>
</dbReference>
<dbReference type="Gene3D" id="2.80.10.50">
    <property type="match status" value="1"/>
</dbReference>
<feature type="non-terminal residue" evidence="4">
    <location>
        <position position="1"/>
    </location>
</feature>
<sequence length="386" mass="45556">SEQQQVTCYHHNDANNEWIVKKIRNKKSSESPESDESSESFNNKTDIEFIKNNDVIRLLHAKTGRNLHSHQVKAPVTKSQWEVSCYGNETVGDSNDYWIVEVYDDLNVKTDRVRSLTTRIRFRHKVHNCYLRAANVVLPQWGFKQTEVTCDKRNNPKDVFTHWNIERHWNDKLPPGGKSHYKSRFFNDFWHLNVAMYTTNNALVPDPDKDDILASSPRQWPIMEVGLRMCSWADNAVKYYLLGNPFVWLPGTASLVLYLLVLAWYIVRRQRQYRDLTPAQWDHYLYIGKVCLVGWFLHYIPFCIMGRVTYLHHYFPALYFSILMAGYIGDHFTSKLNKKFKDIIFGISYLLIVGVFLYFKDVSFGITYPSKEYKSRKWFSTWNIAD</sequence>
<dbReference type="AlphaFoldDB" id="A0A9N9NQD2"/>
<dbReference type="EC" id="2.4.1.109" evidence="2"/>
<name>A0A9N9NQD2_9GLOM</name>
<dbReference type="PANTHER" id="PTHR10050">
    <property type="entry name" value="DOLICHYL-PHOSPHATE-MANNOSE--PROTEIN MANNOSYLTRANSFERASE"/>
    <property type="match status" value="1"/>
</dbReference>
<feature type="transmembrane region" description="Helical" evidence="2">
    <location>
        <begin position="314"/>
        <end position="330"/>
    </location>
</feature>
<feature type="domain" description="MIR" evidence="3">
    <location>
        <begin position="47"/>
        <end position="103"/>
    </location>
</feature>
<dbReference type="GO" id="GO:0005789">
    <property type="term" value="C:endoplasmic reticulum membrane"/>
    <property type="evidence" value="ECO:0007669"/>
    <property type="project" value="UniProtKB-SubCell"/>
</dbReference>
<keyword evidence="2" id="KW-0256">Endoplasmic reticulum</keyword>
<comment type="pathway">
    <text evidence="2">Protein modification; protein glycosylation.</text>
</comment>
<comment type="catalytic activity">
    <reaction evidence="2">
        <text>a di-trans,poly-cis-dolichyl beta-D-mannosyl phosphate + L-threonyl-[protein] = 3-O-(alpha-D-mannosyl)-L-threonyl-[protein] + a di-trans,poly-cis-dolichyl phosphate + H(+)</text>
        <dbReference type="Rhea" id="RHEA:53396"/>
        <dbReference type="Rhea" id="RHEA-COMP:11060"/>
        <dbReference type="Rhea" id="RHEA-COMP:13547"/>
        <dbReference type="Rhea" id="RHEA-COMP:19498"/>
        <dbReference type="Rhea" id="RHEA-COMP:19501"/>
        <dbReference type="ChEBI" id="CHEBI:15378"/>
        <dbReference type="ChEBI" id="CHEBI:30013"/>
        <dbReference type="ChEBI" id="CHEBI:57683"/>
        <dbReference type="ChEBI" id="CHEBI:58211"/>
        <dbReference type="ChEBI" id="CHEBI:137323"/>
        <dbReference type="EC" id="2.4.1.109"/>
    </reaction>
</comment>
<proteinExistence type="inferred from homology"/>
<feature type="domain" description="MIR" evidence="3">
    <location>
        <begin position="110"/>
        <end position="168"/>
    </location>
</feature>
<reference evidence="4" key="1">
    <citation type="submission" date="2021-06" db="EMBL/GenBank/DDBJ databases">
        <authorList>
            <person name="Kallberg Y."/>
            <person name="Tangrot J."/>
            <person name="Rosling A."/>
        </authorList>
    </citation>
    <scope>NUCLEOTIDE SEQUENCE</scope>
    <source>
        <strain evidence="4">CL551</strain>
    </source>
</reference>
<comment type="caution">
    <text evidence="2">Lacks conserved residue(s) required for the propagation of feature annotation.</text>
</comment>
<comment type="catalytic activity">
    <reaction evidence="2">
        <text>a di-trans,poly-cis-dolichyl beta-D-mannosyl phosphate + L-seryl-[protein] = 3-O-(alpha-D-mannosyl)-L-seryl-[protein] + a di-trans,poly-cis-dolichyl phosphate + H(+)</text>
        <dbReference type="Rhea" id="RHEA:17377"/>
        <dbReference type="Rhea" id="RHEA-COMP:9863"/>
        <dbReference type="Rhea" id="RHEA-COMP:13546"/>
        <dbReference type="Rhea" id="RHEA-COMP:19498"/>
        <dbReference type="Rhea" id="RHEA-COMP:19501"/>
        <dbReference type="ChEBI" id="CHEBI:15378"/>
        <dbReference type="ChEBI" id="CHEBI:29999"/>
        <dbReference type="ChEBI" id="CHEBI:57683"/>
        <dbReference type="ChEBI" id="CHEBI:58211"/>
        <dbReference type="ChEBI" id="CHEBI:137321"/>
        <dbReference type="EC" id="2.4.1.109"/>
    </reaction>
</comment>
<evidence type="ECO:0000313" key="5">
    <source>
        <dbReference type="Proteomes" id="UP000789342"/>
    </source>
</evidence>
<dbReference type="Pfam" id="PF16192">
    <property type="entry name" value="PMT_4TMC"/>
    <property type="match status" value="1"/>
</dbReference>
<keyword evidence="1" id="KW-0677">Repeat</keyword>
<gene>
    <name evidence="4" type="ORF">AMORRO_LOCUS15491</name>
</gene>
<evidence type="ECO:0000256" key="2">
    <source>
        <dbReference type="RuleBase" id="RU367007"/>
    </source>
</evidence>
<feature type="transmembrane region" description="Helical" evidence="2">
    <location>
        <begin position="246"/>
        <end position="266"/>
    </location>
</feature>
<dbReference type="PROSITE" id="PS50919">
    <property type="entry name" value="MIR"/>
    <property type="match status" value="2"/>
</dbReference>
<accession>A0A9N9NQD2</accession>
<comment type="subcellular location">
    <subcellularLocation>
        <location evidence="2">Endoplasmic reticulum membrane</location>
        <topology evidence="2">Multi-pass membrane protein</topology>
    </subcellularLocation>
</comment>
<dbReference type="OrthoDB" id="2429677at2759"/>
<organism evidence="4 5">
    <name type="scientific">Acaulospora morrowiae</name>
    <dbReference type="NCBI Taxonomy" id="94023"/>
    <lineage>
        <taxon>Eukaryota</taxon>
        <taxon>Fungi</taxon>
        <taxon>Fungi incertae sedis</taxon>
        <taxon>Mucoromycota</taxon>
        <taxon>Glomeromycotina</taxon>
        <taxon>Glomeromycetes</taxon>
        <taxon>Diversisporales</taxon>
        <taxon>Acaulosporaceae</taxon>
        <taxon>Acaulospora</taxon>
    </lineage>
</organism>
<comment type="similarity">
    <text evidence="2">Belongs to the glycosyltransferase 39 family.</text>
</comment>
<evidence type="ECO:0000256" key="1">
    <source>
        <dbReference type="ARBA" id="ARBA00022737"/>
    </source>
</evidence>
<protein>
    <recommendedName>
        <fullName evidence="2">Dolichyl-phosphate-mannose--protein mannosyltransferase</fullName>
        <ecNumber evidence="2">2.4.1.109</ecNumber>
    </recommendedName>
</protein>
<keyword evidence="2" id="KW-0808">Transferase</keyword>
<keyword evidence="2" id="KW-1133">Transmembrane helix</keyword>
<comment type="caution">
    <text evidence="4">The sequence shown here is derived from an EMBL/GenBank/DDBJ whole genome shotgun (WGS) entry which is preliminary data.</text>
</comment>
<dbReference type="InterPro" id="IPR032421">
    <property type="entry name" value="PMT_4TMC"/>
</dbReference>
<dbReference type="GO" id="GO:0004169">
    <property type="term" value="F:dolichyl-phosphate-mannose-protein mannosyltransferase activity"/>
    <property type="evidence" value="ECO:0007669"/>
    <property type="project" value="UniProtKB-UniRule"/>
</dbReference>
<keyword evidence="2" id="KW-0812">Transmembrane</keyword>
<keyword evidence="2" id="KW-0328">Glycosyltransferase</keyword>
<dbReference type="PANTHER" id="PTHR10050:SF46">
    <property type="entry name" value="PROTEIN O-MANNOSYL-TRANSFERASE 2"/>
    <property type="match status" value="1"/>
</dbReference>